<evidence type="ECO:0008006" key="3">
    <source>
        <dbReference type="Google" id="ProtNLM"/>
    </source>
</evidence>
<proteinExistence type="predicted"/>
<evidence type="ECO:0000313" key="1">
    <source>
        <dbReference type="EMBL" id="OGM56396.1"/>
    </source>
</evidence>
<comment type="caution">
    <text evidence="1">The sequence shown here is derived from an EMBL/GenBank/DDBJ whole genome shotgun (WGS) entry which is preliminary data.</text>
</comment>
<accession>A0A1F8AXE3</accession>
<gene>
    <name evidence="1" type="ORF">A3E46_02500</name>
</gene>
<dbReference type="AlphaFoldDB" id="A0A1F8AXE3"/>
<dbReference type="STRING" id="1802513.A3E46_02500"/>
<name>A0A1F8AXE3_9BACT</name>
<sequence length="233" mass="27466">MRIGILQPGYLPWLGFFEQMRKSDVFVIYDDVQYDKESWRNRNRIKTANGIQWLTVPVMVSLETHPLVYEVKIDNKTNWRKKHLFSIRQNYSKAPYFKKYIATFEEAYLKEWECLADIDMYFILRLAECLGMENKKIIKSSTLNAIGGRIERLINICKLFNADTFYEGAAGKNYIDDTQFLRHGIKVEFQDYKHPAYKQLYGDFVPYLSVIDLLFNHGEESLAILLNEKTVEG</sequence>
<reference evidence="1 2" key="1">
    <citation type="journal article" date="2016" name="Nat. Commun.">
        <title>Thousands of microbial genomes shed light on interconnected biogeochemical processes in an aquifer system.</title>
        <authorList>
            <person name="Anantharaman K."/>
            <person name="Brown C.T."/>
            <person name="Hug L.A."/>
            <person name="Sharon I."/>
            <person name="Castelle C.J."/>
            <person name="Probst A.J."/>
            <person name="Thomas B.C."/>
            <person name="Singh A."/>
            <person name="Wilkins M.J."/>
            <person name="Karaoz U."/>
            <person name="Brodie E.L."/>
            <person name="Williams K.H."/>
            <person name="Hubbard S.S."/>
            <person name="Banfield J.F."/>
        </authorList>
    </citation>
    <scope>NUCLEOTIDE SEQUENCE [LARGE SCALE GENOMIC DNA]</scope>
</reference>
<protein>
    <recommendedName>
        <fullName evidence="3">WbqC family protein</fullName>
    </recommendedName>
</protein>
<dbReference type="Pfam" id="PF08889">
    <property type="entry name" value="WbqC"/>
    <property type="match status" value="1"/>
</dbReference>
<evidence type="ECO:0000313" key="2">
    <source>
        <dbReference type="Proteomes" id="UP000178313"/>
    </source>
</evidence>
<dbReference type="Proteomes" id="UP000178313">
    <property type="component" value="Unassembled WGS sequence"/>
</dbReference>
<organism evidence="1 2">
    <name type="scientific">Candidatus Woesebacteria bacterium RIFCSPHIGHO2_12_FULL_46_16</name>
    <dbReference type="NCBI Taxonomy" id="1802513"/>
    <lineage>
        <taxon>Bacteria</taxon>
        <taxon>Candidatus Woeseibacteriota</taxon>
    </lineage>
</organism>
<dbReference type="EMBL" id="MGGZ01000034">
    <property type="protein sequence ID" value="OGM56396.1"/>
    <property type="molecule type" value="Genomic_DNA"/>
</dbReference>
<dbReference type="InterPro" id="IPR014985">
    <property type="entry name" value="WbqC"/>
</dbReference>